<dbReference type="Pfam" id="PF13276">
    <property type="entry name" value="HTH_21"/>
    <property type="match status" value="1"/>
</dbReference>
<dbReference type="AlphaFoldDB" id="K1JJP1"/>
<dbReference type="NCBIfam" id="NF033516">
    <property type="entry name" value="transpos_IS3"/>
    <property type="match status" value="1"/>
</dbReference>
<dbReference type="Pfam" id="PF13333">
    <property type="entry name" value="rve_2"/>
    <property type="match status" value="1"/>
</dbReference>
<accession>K1JJP1</accession>
<dbReference type="InterPro" id="IPR048020">
    <property type="entry name" value="Transpos_IS3"/>
</dbReference>
<dbReference type="InterPro" id="IPR012337">
    <property type="entry name" value="RNaseH-like_sf"/>
</dbReference>
<evidence type="ECO:0000313" key="2">
    <source>
        <dbReference type="EMBL" id="EKB30401.1"/>
    </source>
</evidence>
<comment type="caution">
    <text evidence="2">The sequence shown here is derived from an EMBL/GenBank/DDBJ whole genome shotgun (WGS) entry which is preliminary data.</text>
</comment>
<dbReference type="PROSITE" id="PS50994">
    <property type="entry name" value="INTEGRASE"/>
    <property type="match status" value="1"/>
</dbReference>
<reference evidence="2 4" key="1">
    <citation type="submission" date="2012-05" db="EMBL/GenBank/DDBJ databases">
        <title>The Genome Sequence of Sutterella wadsworthensis 2_1_59BFAA.</title>
        <authorList>
            <consortium name="The Broad Institute Genome Sequencing Platform"/>
            <person name="Earl A."/>
            <person name="Ward D."/>
            <person name="Feldgarden M."/>
            <person name="Gevers D."/>
            <person name="Daigneault M."/>
            <person name="Strauss J."/>
            <person name="Allen-Vercoe E."/>
            <person name="Walker B."/>
            <person name="Young S.K."/>
            <person name="Zeng Q."/>
            <person name="Gargeya S."/>
            <person name="Fitzgerald M."/>
            <person name="Haas B."/>
            <person name="Abouelleil A."/>
            <person name="Alvarado L."/>
            <person name="Arachchi H.M."/>
            <person name="Berlin A.M."/>
            <person name="Chapman S.B."/>
            <person name="Goldberg J."/>
            <person name="Griggs A."/>
            <person name="Gujja S."/>
            <person name="Hansen M."/>
            <person name="Howarth C."/>
            <person name="Imamovic A."/>
            <person name="Larimer J."/>
            <person name="McCowen C."/>
            <person name="Montmayeur A."/>
            <person name="Murphy C."/>
            <person name="Neiman D."/>
            <person name="Pearson M."/>
            <person name="Priest M."/>
            <person name="Roberts A."/>
            <person name="Saif S."/>
            <person name="Shea T."/>
            <person name="Sisk P."/>
            <person name="Sykes S."/>
            <person name="Wortman J."/>
            <person name="Nusbaum C."/>
            <person name="Birren B."/>
        </authorList>
    </citation>
    <scope>NUCLEOTIDE SEQUENCE [LARGE SCALE GENOMIC DNA]</scope>
    <source>
        <strain evidence="2 4">2_1_59BFAA</strain>
    </source>
</reference>
<dbReference type="eggNOG" id="COG2801">
    <property type="taxonomic scope" value="Bacteria"/>
</dbReference>
<dbReference type="GO" id="GO:0015074">
    <property type="term" value="P:DNA integration"/>
    <property type="evidence" value="ECO:0007669"/>
    <property type="project" value="InterPro"/>
</dbReference>
<dbReference type="EMBL" id="ADMG01000039">
    <property type="protein sequence ID" value="EKB30555.1"/>
    <property type="molecule type" value="Genomic_DNA"/>
</dbReference>
<dbReference type="HOGENOM" id="CLU_027402_4_3_4"/>
<dbReference type="InterPro" id="IPR036397">
    <property type="entry name" value="RNaseH_sf"/>
</dbReference>
<dbReference type="InterPro" id="IPR001584">
    <property type="entry name" value="Integrase_cat-core"/>
</dbReference>
<dbReference type="InterPro" id="IPR025948">
    <property type="entry name" value="HTH-like_dom"/>
</dbReference>
<dbReference type="SUPFAM" id="SSF53098">
    <property type="entry name" value="Ribonuclease H-like"/>
    <property type="match status" value="1"/>
</dbReference>
<keyword evidence="4" id="KW-1185">Reference proteome</keyword>
<gene>
    <name evidence="3" type="ORF">HMPREF9465_01853</name>
    <name evidence="2" type="ORF">HMPREF9465_02013</name>
</gene>
<dbReference type="InterPro" id="IPR050900">
    <property type="entry name" value="Transposase_IS3/IS150/IS904"/>
</dbReference>
<protein>
    <recommendedName>
        <fullName evidence="1">Integrase catalytic domain-containing protein</fullName>
    </recommendedName>
</protein>
<dbReference type="PANTHER" id="PTHR46889:SF5">
    <property type="entry name" value="INTEGRASE PROTEIN"/>
    <property type="match status" value="1"/>
</dbReference>
<organism evidence="2 4">
    <name type="scientific">Sutterella wadsworthensis 2_1_59BFAA</name>
    <dbReference type="NCBI Taxonomy" id="742823"/>
    <lineage>
        <taxon>Bacteria</taxon>
        <taxon>Pseudomonadati</taxon>
        <taxon>Pseudomonadota</taxon>
        <taxon>Betaproteobacteria</taxon>
        <taxon>Burkholderiales</taxon>
        <taxon>Sutterellaceae</taxon>
        <taxon>Sutterella</taxon>
    </lineage>
</organism>
<dbReference type="Proteomes" id="UP000005835">
    <property type="component" value="Unassembled WGS sequence"/>
</dbReference>
<feature type="domain" description="Integrase catalytic" evidence="1">
    <location>
        <begin position="103"/>
        <end position="265"/>
    </location>
</feature>
<dbReference type="Pfam" id="PF00665">
    <property type="entry name" value="rve"/>
    <property type="match status" value="1"/>
</dbReference>
<evidence type="ECO:0000313" key="4">
    <source>
        <dbReference type="Proteomes" id="UP000005835"/>
    </source>
</evidence>
<dbReference type="EMBL" id="ADMG01000044">
    <property type="protein sequence ID" value="EKB30401.1"/>
    <property type="molecule type" value="Genomic_DNA"/>
</dbReference>
<dbReference type="GO" id="GO:0003676">
    <property type="term" value="F:nucleic acid binding"/>
    <property type="evidence" value="ECO:0007669"/>
    <property type="project" value="InterPro"/>
</dbReference>
<dbReference type="PANTHER" id="PTHR46889">
    <property type="entry name" value="TRANSPOSASE INSF FOR INSERTION SEQUENCE IS3B-RELATED"/>
    <property type="match status" value="1"/>
</dbReference>
<dbReference type="Gene3D" id="3.30.420.10">
    <property type="entry name" value="Ribonuclease H-like superfamily/Ribonuclease H"/>
    <property type="match status" value="1"/>
</dbReference>
<evidence type="ECO:0000259" key="1">
    <source>
        <dbReference type="PROSITE" id="PS50994"/>
    </source>
</evidence>
<sequence length="268" mass="31264">MKIIGLPRSSYYYARKHPKAATRPDVHEKVKEIFNRTSNGCGHRQIFMRLRREFNIVIAKKTVLKVMRELGLICKIRRQGFRKYSSYKGDNRTVPNLLARDFKTACPFTKIGTDVTEFALSFGKVYLAQVVDFYSNEILAFSISRSPNMDQQEEMFDALVKALPLGASPILHSDMGWQYQNPDWIKWTKEHNVTRSMSRRGNCLDNAATEQAFGHMKDEFFRGQCWDSFDAFKSDLTAYIAHWNTKRPQERLDGYAPSEYRQRYVKAE</sequence>
<dbReference type="PATRIC" id="fig|742823.3.peg.1851"/>
<evidence type="ECO:0000313" key="3">
    <source>
        <dbReference type="EMBL" id="EKB30555.1"/>
    </source>
</evidence>
<name>K1JJP1_9BURK</name>
<proteinExistence type="predicted"/>